<name>A0A9N9TMC4_PHYSR</name>
<dbReference type="AlphaFoldDB" id="A0A9N9TMC4"/>
<dbReference type="Proteomes" id="UP001153712">
    <property type="component" value="Chromosome 15"/>
</dbReference>
<evidence type="ECO:0000313" key="1">
    <source>
        <dbReference type="EMBL" id="CAG9858064.1"/>
    </source>
</evidence>
<reference evidence="1" key="1">
    <citation type="submission" date="2022-01" db="EMBL/GenBank/DDBJ databases">
        <authorList>
            <person name="King R."/>
        </authorList>
    </citation>
    <scope>NUCLEOTIDE SEQUENCE</scope>
</reference>
<evidence type="ECO:0000313" key="2">
    <source>
        <dbReference type="Proteomes" id="UP001153712"/>
    </source>
</evidence>
<sequence>MNIRVPRYEFCEENKPLLMSFIKKANQYKSNPFCNLNTHHSLSKILQMTNVSDESPEVTDTIDLTSDNEDEIDTIITQILEDDPQPLDKIVDDVASTIKEILQNKSNETCNEMPNLNDSNLDLDAIFNKLSEDLTVENSVDLGIMMISLYNKEEVIKAYIKHILIKQLLAEHSDRLQNNLNTFCVNYPSVLQEELTRHLLDSSNYSNAVLKFLNALPRQFRDKLLRNLLLTIKNLEECHFALFDALVDDLTETTSLNRLVEFMSKNRDNYTMNKVFGKFLLKVIQLLGDDLSAVEKPMSHIIENHRSIWKGKIQKIYQEFIQDRSLLSQFV</sequence>
<keyword evidence="2" id="KW-1185">Reference proteome</keyword>
<gene>
    <name evidence="1" type="ORF">PHYEVI_LOCUS4457</name>
</gene>
<organism evidence="1 2">
    <name type="scientific">Phyllotreta striolata</name>
    <name type="common">Striped flea beetle</name>
    <name type="synonym">Crioceris striolata</name>
    <dbReference type="NCBI Taxonomy" id="444603"/>
    <lineage>
        <taxon>Eukaryota</taxon>
        <taxon>Metazoa</taxon>
        <taxon>Ecdysozoa</taxon>
        <taxon>Arthropoda</taxon>
        <taxon>Hexapoda</taxon>
        <taxon>Insecta</taxon>
        <taxon>Pterygota</taxon>
        <taxon>Neoptera</taxon>
        <taxon>Endopterygota</taxon>
        <taxon>Coleoptera</taxon>
        <taxon>Polyphaga</taxon>
        <taxon>Cucujiformia</taxon>
        <taxon>Chrysomeloidea</taxon>
        <taxon>Chrysomelidae</taxon>
        <taxon>Galerucinae</taxon>
        <taxon>Alticini</taxon>
        <taxon>Phyllotreta</taxon>
    </lineage>
</organism>
<dbReference type="Gene3D" id="1.25.40.480">
    <property type="match status" value="1"/>
</dbReference>
<accession>A0A9N9TMC4</accession>
<proteinExistence type="predicted"/>
<dbReference type="OrthoDB" id="6775882at2759"/>
<protein>
    <submittedName>
        <fullName evidence="1">Uncharacterized protein</fullName>
    </submittedName>
</protein>
<dbReference type="EMBL" id="OU900108">
    <property type="protein sequence ID" value="CAG9858064.1"/>
    <property type="molecule type" value="Genomic_DNA"/>
</dbReference>